<dbReference type="PANTHER" id="PTHR33734">
    <property type="entry name" value="LYSM DOMAIN-CONTAINING GPI-ANCHORED PROTEIN 2"/>
    <property type="match status" value="1"/>
</dbReference>
<dbReference type="SMART" id="SM00257">
    <property type="entry name" value="LysM"/>
    <property type="match status" value="3"/>
</dbReference>
<evidence type="ECO:0000313" key="4">
    <source>
        <dbReference type="EMBL" id="DAB35710.1"/>
    </source>
</evidence>
<feature type="chain" id="PRO_5013736777" evidence="2">
    <location>
        <begin position="20"/>
        <end position="411"/>
    </location>
</feature>
<feature type="domain" description="LysM" evidence="3">
    <location>
        <begin position="307"/>
        <end position="350"/>
    </location>
</feature>
<dbReference type="GO" id="GO:0000270">
    <property type="term" value="P:peptidoglycan metabolic process"/>
    <property type="evidence" value="ECO:0007669"/>
    <property type="project" value="InterPro"/>
</dbReference>
<dbReference type="InterPro" id="IPR008258">
    <property type="entry name" value="Transglycosylase_SLT_dom_1"/>
</dbReference>
<dbReference type="CDD" id="cd16894">
    <property type="entry name" value="MltD-like"/>
    <property type="match status" value="1"/>
</dbReference>
<name>A0A2D3W9E1_9BACT</name>
<dbReference type="GO" id="GO:0008932">
    <property type="term" value="F:lytic endotransglycosylase activity"/>
    <property type="evidence" value="ECO:0007669"/>
    <property type="project" value="TreeGrafter"/>
</dbReference>
<dbReference type="InterPro" id="IPR000189">
    <property type="entry name" value="Transglyc_AS"/>
</dbReference>
<gene>
    <name evidence="4" type="ORF">CFH80_08660</name>
</gene>
<dbReference type="AlphaFoldDB" id="A0A2D3W9E1"/>
<dbReference type="SUPFAM" id="SSF53955">
    <property type="entry name" value="Lysozyme-like"/>
    <property type="match status" value="1"/>
</dbReference>
<dbReference type="Proteomes" id="UP000231638">
    <property type="component" value="Unassembled WGS sequence"/>
</dbReference>
<dbReference type="SUPFAM" id="SSF54106">
    <property type="entry name" value="LysM domain"/>
    <property type="match status" value="2"/>
</dbReference>
<comment type="caution">
    <text evidence="4">The sequence shown here is derived from an EMBL/GenBank/DDBJ whole genome shotgun (WGS) entry which is preliminary data.</text>
</comment>
<reference evidence="4 5" key="1">
    <citation type="journal article" date="2017" name="Front. Microbiol.">
        <title>Comparative Genomic Analysis of the Class Epsilonproteobacteria and Proposed Reclassification to Epsilonbacteraeota (phyl. nov.).</title>
        <authorList>
            <person name="Waite D.W."/>
            <person name="Vanwonterghem I."/>
            <person name="Rinke C."/>
            <person name="Parks D.H."/>
            <person name="Zhang Y."/>
            <person name="Takai K."/>
            <person name="Sievert S.M."/>
            <person name="Simon J."/>
            <person name="Campbell B.J."/>
            <person name="Hanson T.E."/>
            <person name="Woyke T."/>
            <person name="Klotz M.G."/>
            <person name="Hugenholtz P."/>
        </authorList>
    </citation>
    <scope>NUCLEOTIDE SEQUENCE [LARGE SCALE GENOMIC DNA]</scope>
    <source>
        <strain evidence="4">UBA11420</strain>
    </source>
</reference>
<dbReference type="GO" id="GO:0016020">
    <property type="term" value="C:membrane"/>
    <property type="evidence" value="ECO:0007669"/>
    <property type="project" value="InterPro"/>
</dbReference>
<dbReference type="Gene3D" id="3.10.350.10">
    <property type="entry name" value="LysM domain"/>
    <property type="match status" value="2"/>
</dbReference>
<dbReference type="PROSITE" id="PS00922">
    <property type="entry name" value="TRANSGLYCOSYLASE"/>
    <property type="match status" value="1"/>
</dbReference>
<evidence type="ECO:0000259" key="3">
    <source>
        <dbReference type="PROSITE" id="PS51782"/>
    </source>
</evidence>
<dbReference type="Pfam" id="PF01464">
    <property type="entry name" value="SLT"/>
    <property type="match status" value="1"/>
</dbReference>
<dbReference type="InterPro" id="IPR023346">
    <property type="entry name" value="Lysozyme-like_dom_sf"/>
</dbReference>
<dbReference type="Pfam" id="PF01476">
    <property type="entry name" value="LysM"/>
    <property type="match status" value="2"/>
</dbReference>
<accession>A0A2D3W9E1</accession>
<evidence type="ECO:0000256" key="2">
    <source>
        <dbReference type="SAM" id="SignalP"/>
    </source>
</evidence>
<dbReference type="InterPro" id="IPR018392">
    <property type="entry name" value="LysM"/>
</dbReference>
<keyword evidence="2" id="KW-0732">Signal</keyword>
<comment type="similarity">
    <text evidence="1">Belongs to the transglycosylase Slt family.</text>
</comment>
<feature type="domain" description="LysM" evidence="3">
    <location>
        <begin position="365"/>
        <end position="408"/>
    </location>
</feature>
<protein>
    <submittedName>
        <fullName evidence="4">Lytic transglycosylase</fullName>
    </submittedName>
</protein>
<dbReference type="STRING" id="366522.GCA_001548055_02011"/>
<evidence type="ECO:0000313" key="5">
    <source>
        <dbReference type="Proteomes" id="UP000231638"/>
    </source>
</evidence>
<dbReference type="PROSITE" id="PS51782">
    <property type="entry name" value="LYSM"/>
    <property type="match status" value="2"/>
</dbReference>
<proteinExistence type="inferred from homology"/>
<dbReference type="EMBL" id="DLUG01000223">
    <property type="protein sequence ID" value="DAB35710.1"/>
    <property type="molecule type" value="Genomic_DNA"/>
</dbReference>
<feature type="signal peptide" evidence="2">
    <location>
        <begin position="1"/>
        <end position="19"/>
    </location>
</feature>
<sequence length="411" mass="46085">MYKVIVALFLIFQSLHAFLSTDNTDYQQQLTALKNFDLPNTFLKDSIFISMKEDAETYKTKHFLKTLENGDKFIPILQKMMQEAGVPSEFLYLAMTESSFNPYSSSSARASGIWQFIPATAKLYRLTNDSFVDYRRDPVKSTEAAIAYLKNLHGMFGKWYLAALAYNCGEGTVSKAIEKAGTDDINVLLDEHKKYLPKESRLYIRKILMMSYISNSTDVMLDNGSEYLLNRANNATFVKVSVKGGTSLKDIAESMSISMSELKAYNPHLKHAFTPPVNTESYVYIPQDRQIAFTQNFDTTKEPQKYTLYVAQKGDSLDKIAQKYGTASQKLIELNGLKSAALKPKTELIVPLGAPKASTSLMQEAVYIAKAGDSMESISKKYAISLDMLLKANHKKEALVKAGESIVIPKR</sequence>
<dbReference type="InterPro" id="IPR036779">
    <property type="entry name" value="LysM_dom_sf"/>
</dbReference>
<dbReference type="PANTHER" id="PTHR33734:SF22">
    <property type="entry name" value="MEMBRANE-BOUND LYTIC MUREIN TRANSGLYCOSYLASE D"/>
    <property type="match status" value="1"/>
</dbReference>
<dbReference type="CDD" id="cd00118">
    <property type="entry name" value="LysM"/>
    <property type="match status" value="2"/>
</dbReference>
<organism evidence="4 5">
    <name type="scientific">Sulfurospirillum cavolei</name>
    <dbReference type="NCBI Taxonomy" id="366522"/>
    <lineage>
        <taxon>Bacteria</taxon>
        <taxon>Pseudomonadati</taxon>
        <taxon>Campylobacterota</taxon>
        <taxon>Epsilonproteobacteria</taxon>
        <taxon>Campylobacterales</taxon>
        <taxon>Sulfurospirillaceae</taxon>
        <taxon>Sulfurospirillum</taxon>
    </lineage>
</organism>
<dbReference type="Gene3D" id="1.10.530.10">
    <property type="match status" value="1"/>
</dbReference>
<evidence type="ECO:0000256" key="1">
    <source>
        <dbReference type="ARBA" id="ARBA00007734"/>
    </source>
</evidence>